<protein>
    <submittedName>
        <fullName evidence="1">Uncharacterized protein</fullName>
    </submittedName>
</protein>
<accession>A0A017RVC4</accession>
<dbReference type="RefSeq" id="WP_341349035.1">
    <property type="nucleotide sequence ID" value="NZ_AZQP01000036.1"/>
</dbReference>
<dbReference type="EMBL" id="AZQP01000036">
    <property type="protein sequence ID" value="EYE87865.1"/>
    <property type="molecule type" value="Genomic_DNA"/>
</dbReference>
<sequence>MLEKFGVPTQSDIERILPTKERLKRAPLQYLNVFKRYRVIHAKQHVLKEL</sequence>
<gene>
    <name evidence="1" type="ORF">Q428_11160</name>
</gene>
<evidence type="ECO:0000313" key="1">
    <source>
        <dbReference type="EMBL" id="EYE87865.1"/>
    </source>
</evidence>
<dbReference type="STRING" id="1403537.Q428_11160"/>
<reference evidence="1 2" key="1">
    <citation type="journal article" date="2014" name="Genome Announc.">
        <title>Draft Genome Sequence of Fervidicella metallireducens Strain AeBT, an Iron-Reducing Thermoanaerobe from the Great Artesian Basin.</title>
        <authorList>
            <person name="Patel B.K."/>
        </authorList>
    </citation>
    <scope>NUCLEOTIDE SEQUENCE [LARGE SCALE GENOMIC DNA]</scope>
    <source>
        <strain evidence="1 2">AeB</strain>
    </source>
</reference>
<proteinExistence type="predicted"/>
<name>A0A017RVC4_9CLOT</name>
<dbReference type="Proteomes" id="UP000019681">
    <property type="component" value="Unassembled WGS sequence"/>
</dbReference>
<dbReference type="AlphaFoldDB" id="A0A017RVC4"/>
<evidence type="ECO:0000313" key="2">
    <source>
        <dbReference type="Proteomes" id="UP000019681"/>
    </source>
</evidence>
<comment type="caution">
    <text evidence="1">The sequence shown here is derived from an EMBL/GenBank/DDBJ whole genome shotgun (WGS) entry which is preliminary data.</text>
</comment>
<organism evidence="1 2">
    <name type="scientific">Fervidicella metallireducens AeB</name>
    <dbReference type="NCBI Taxonomy" id="1403537"/>
    <lineage>
        <taxon>Bacteria</taxon>
        <taxon>Bacillati</taxon>
        <taxon>Bacillota</taxon>
        <taxon>Clostridia</taxon>
        <taxon>Eubacteriales</taxon>
        <taxon>Clostridiaceae</taxon>
        <taxon>Fervidicella</taxon>
    </lineage>
</organism>
<keyword evidence="2" id="KW-1185">Reference proteome</keyword>